<reference evidence="1 2" key="1">
    <citation type="submission" date="2020-03" db="EMBL/GenBank/DDBJ databases">
        <title>Genomic Encyclopedia of Type Strains, Phase IV (KMG-V): Genome sequencing to study the core and pangenomes of soil and plant-associated prokaryotes.</title>
        <authorList>
            <person name="Whitman W."/>
        </authorList>
    </citation>
    <scope>NUCLEOTIDE SEQUENCE [LARGE SCALE GENOMIC DNA]</scope>
    <source>
        <strain evidence="1 2">1B</strain>
    </source>
</reference>
<keyword evidence="2" id="KW-1185">Reference proteome</keyword>
<organism evidence="1 2">
    <name type="scientific">Hymenobacter artigasi</name>
    <dbReference type="NCBI Taxonomy" id="2719616"/>
    <lineage>
        <taxon>Bacteria</taxon>
        <taxon>Pseudomonadati</taxon>
        <taxon>Bacteroidota</taxon>
        <taxon>Cytophagia</taxon>
        <taxon>Cytophagales</taxon>
        <taxon>Hymenobacteraceae</taxon>
        <taxon>Hymenobacter</taxon>
    </lineage>
</organism>
<name>A0ABX1HPE5_9BACT</name>
<dbReference type="RefSeq" id="WP_168675563.1">
    <property type="nucleotide sequence ID" value="NZ_JAAVTK010000030.1"/>
</dbReference>
<gene>
    <name evidence="1" type="ORF">HBN54_004649</name>
</gene>
<evidence type="ECO:0000313" key="2">
    <source>
        <dbReference type="Proteomes" id="UP000717634"/>
    </source>
</evidence>
<evidence type="ECO:0000313" key="1">
    <source>
        <dbReference type="EMBL" id="NKI92025.1"/>
    </source>
</evidence>
<comment type="caution">
    <text evidence="1">The sequence shown here is derived from an EMBL/GenBank/DDBJ whole genome shotgun (WGS) entry which is preliminary data.</text>
</comment>
<accession>A0ABX1HPE5</accession>
<dbReference type="Proteomes" id="UP000717634">
    <property type="component" value="Unassembled WGS sequence"/>
</dbReference>
<dbReference type="EMBL" id="JAAVTK010000030">
    <property type="protein sequence ID" value="NKI92025.1"/>
    <property type="molecule type" value="Genomic_DNA"/>
</dbReference>
<proteinExistence type="predicted"/>
<protein>
    <submittedName>
        <fullName evidence="1">Uncharacterized protein</fullName>
    </submittedName>
</protein>
<sequence>MARLTDITLYDQFHPAEGQRQFQQRANDVSGLYGQCLRGYKPPRTTRISITLVPEQRLPRAWMAGSVAVIDQYAHATTYDALPDRAKLRYLLDCLHDAVGHLCRAFLWDATVFEQAYQQVQELHPELQEVS</sequence>